<dbReference type="EMBL" id="AVOT02084001">
    <property type="protein sequence ID" value="MBW0569220.1"/>
    <property type="molecule type" value="Genomic_DNA"/>
</dbReference>
<dbReference type="AlphaFoldDB" id="A0A9Q3JTD5"/>
<evidence type="ECO:0000313" key="2">
    <source>
        <dbReference type="Proteomes" id="UP000765509"/>
    </source>
</evidence>
<evidence type="ECO:0000313" key="1">
    <source>
        <dbReference type="EMBL" id="MBW0569220.1"/>
    </source>
</evidence>
<proteinExistence type="predicted"/>
<comment type="caution">
    <text evidence="1">The sequence shown here is derived from an EMBL/GenBank/DDBJ whole genome shotgun (WGS) entry which is preliminary data.</text>
</comment>
<accession>A0A9Q3JTD5</accession>
<sequence>MKDARASTSSQKLARTFDSLIESAEADITAIPIVRPEPFLTGNNRDLPLSVQELVYGSKAAGVGTSAKSLVRKKELIS</sequence>
<keyword evidence="2" id="KW-1185">Reference proteome</keyword>
<protein>
    <submittedName>
        <fullName evidence="1">Uncharacterized protein</fullName>
    </submittedName>
</protein>
<dbReference type="Proteomes" id="UP000765509">
    <property type="component" value="Unassembled WGS sequence"/>
</dbReference>
<reference evidence="1" key="1">
    <citation type="submission" date="2021-03" db="EMBL/GenBank/DDBJ databases">
        <title>Draft genome sequence of rust myrtle Austropuccinia psidii MF-1, a brazilian biotype.</title>
        <authorList>
            <person name="Quecine M.C."/>
            <person name="Pachon D.M.R."/>
            <person name="Bonatelli M.L."/>
            <person name="Correr F.H."/>
            <person name="Franceschini L.M."/>
            <person name="Leite T.F."/>
            <person name="Margarido G.R.A."/>
            <person name="Almeida C.A."/>
            <person name="Ferrarezi J.A."/>
            <person name="Labate C.A."/>
        </authorList>
    </citation>
    <scope>NUCLEOTIDE SEQUENCE</scope>
    <source>
        <strain evidence="1">MF-1</strain>
    </source>
</reference>
<organism evidence="1 2">
    <name type="scientific">Austropuccinia psidii MF-1</name>
    <dbReference type="NCBI Taxonomy" id="1389203"/>
    <lineage>
        <taxon>Eukaryota</taxon>
        <taxon>Fungi</taxon>
        <taxon>Dikarya</taxon>
        <taxon>Basidiomycota</taxon>
        <taxon>Pucciniomycotina</taxon>
        <taxon>Pucciniomycetes</taxon>
        <taxon>Pucciniales</taxon>
        <taxon>Sphaerophragmiaceae</taxon>
        <taxon>Austropuccinia</taxon>
    </lineage>
</organism>
<name>A0A9Q3JTD5_9BASI</name>
<gene>
    <name evidence="1" type="ORF">O181_108935</name>
</gene>